<organism evidence="2 3">
    <name type="scientific">Clostridium simiarum</name>
    <dbReference type="NCBI Taxonomy" id="2841506"/>
    <lineage>
        <taxon>Bacteria</taxon>
        <taxon>Bacillati</taxon>
        <taxon>Bacillota</taxon>
        <taxon>Clostridia</taxon>
        <taxon>Eubacteriales</taxon>
        <taxon>Clostridiaceae</taxon>
        <taxon>Clostridium</taxon>
    </lineage>
</organism>
<dbReference type="Pfam" id="PF26154">
    <property type="entry name" value="DUF8042"/>
    <property type="match status" value="1"/>
</dbReference>
<dbReference type="RefSeq" id="WP_216456122.1">
    <property type="nucleotide sequence ID" value="NZ_JAHLQL010000001.1"/>
</dbReference>
<evidence type="ECO:0000313" key="3">
    <source>
        <dbReference type="Proteomes" id="UP000736583"/>
    </source>
</evidence>
<reference evidence="2 3" key="1">
    <citation type="submission" date="2021-06" db="EMBL/GenBank/DDBJ databases">
        <authorList>
            <person name="Sun Q."/>
            <person name="Li D."/>
        </authorList>
    </citation>
    <scope>NUCLEOTIDE SEQUENCE [LARGE SCALE GENOMIC DNA]</scope>
    <source>
        <strain evidence="2 3">MSJ-4</strain>
    </source>
</reference>
<sequence length="114" mass="13123">MDNKIELLKTTSEYILNLKYSIEQIIEYLQNDKEAKGLSLIGDVANNLSLLFEAIDSTKDYQKQEISIEELNEKLNEIVEAMENGDTILIGDLFQYELLPILDNIQEIIKKSIK</sequence>
<dbReference type="InterPro" id="IPR058355">
    <property type="entry name" value="DUF8042"/>
</dbReference>
<evidence type="ECO:0000259" key="1">
    <source>
        <dbReference type="Pfam" id="PF26154"/>
    </source>
</evidence>
<accession>A0ABS6EXY9</accession>
<gene>
    <name evidence="2" type="ORF">KQI89_04870</name>
</gene>
<dbReference type="Proteomes" id="UP000736583">
    <property type="component" value="Unassembled WGS sequence"/>
</dbReference>
<protein>
    <recommendedName>
        <fullName evidence="1">DUF8042 domain-containing protein</fullName>
    </recommendedName>
</protein>
<feature type="domain" description="DUF8042" evidence="1">
    <location>
        <begin position="1"/>
        <end position="113"/>
    </location>
</feature>
<dbReference type="EMBL" id="JAHLQL010000001">
    <property type="protein sequence ID" value="MBU5591088.1"/>
    <property type="molecule type" value="Genomic_DNA"/>
</dbReference>
<comment type="caution">
    <text evidence="2">The sequence shown here is derived from an EMBL/GenBank/DDBJ whole genome shotgun (WGS) entry which is preliminary data.</text>
</comment>
<proteinExistence type="predicted"/>
<evidence type="ECO:0000313" key="2">
    <source>
        <dbReference type="EMBL" id="MBU5591088.1"/>
    </source>
</evidence>
<name>A0ABS6EXY9_9CLOT</name>
<keyword evidence="3" id="KW-1185">Reference proteome</keyword>